<feature type="transmembrane region" description="Helical" evidence="2">
    <location>
        <begin position="216"/>
        <end position="234"/>
    </location>
</feature>
<protein>
    <recommendedName>
        <fullName evidence="5">Integral membrane protein</fullName>
    </recommendedName>
</protein>
<feature type="transmembrane region" description="Helical" evidence="2">
    <location>
        <begin position="94"/>
        <end position="117"/>
    </location>
</feature>
<evidence type="ECO:0008006" key="5">
    <source>
        <dbReference type="Google" id="ProtNLM"/>
    </source>
</evidence>
<dbReference type="Proteomes" id="UP000616885">
    <property type="component" value="Unassembled WGS sequence"/>
</dbReference>
<feature type="transmembrane region" description="Helical" evidence="2">
    <location>
        <begin position="286"/>
        <end position="306"/>
    </location>
</feature>
<feature type="compositionally biased region" description="Polar residues" evidence="1">
    <location>
        <begin position="15"/>
        <end position="32"/>
    </location>
</feature>
<evidence type="ECO:0000256" key="2">
    <source>
        <dbReference type="SAM" id="Phobius"/>
    </source>
</evidence>
<dbReference type="EMBL" id="JADCTT010000009">
    <property type="protein sequence ID" value="KAF9748198.1"/>
    <property type="molecule type" value="Genomic_DNA"/>
</dbReference>
<keyword evidence="2" id="KW-0812">Transmembrane</keyword>
<keyword evidence="2" id="KW-1133">Transmembrane helix</keyword>
<comment type="caution">
    <text evidence="3">The sequence shown here is derived from an EMBL/GenBank/DDBJ whole genome shotgun (WGS) entry which is preliminary data.</text>
</comment>
<accession>A0A8H7N555</accession>
<evidence type="ECO:0000313" key="3">
    <source>
        <dbReference type="EMBL" id="KAF9748198.1"/>
    </source>
</evidence>
<evidence type="ECO:0000256" key="1">
    <source>
        <dbReference type="SAM" id="MobiDB-lite"/>
    </source>
</evidence>
<sequence length="458" mass="50325">MAGPHSSLPRHDLSSTKSGSSMTQGLEPSIRSSGDDVPSITERVTTVRLIKKGKHIAPSPKARLRNSLLGTLGLLELANAADFAANVWNDIPVPTYVIVLMACGGALALALTVPAIIDAKRSWNNICFLREHRRRLRKEMRERLGDSLPSHDIDAIRDVLHRETGSECINRFGMNVVMGAGALIIGVGTIMAIWGANHSVWLASNILSGYLGNAPVAVYGLVNSVWCVHLFRTAQKHKRVTAERLEGHPVLDQLHRRFLSTQIYATASGLTTLLGGVGGMMTPTLWMGYVVLIPVIISSFACSFWWKKRLAYNRPFTGHTLGLEESSIILELEHIVKVQTKLVAGKGVDQIINDPHCLVTLLDFIAQNDMFEDFVISLAGDQTISDALFTLSPGPLEVTKTALLEMPPKLHPAVVDCARTYINSDSFQRLVYRERYLCDLLGSFISVNKERSTVIEKG</sequence>
<evidence type="ECO:0000313" key="4">
    <source>
        <dbReference type="Proteomes" id="UP000616885"/>
    </source>
</evidence>
<dbReference type="AlphaFoldDB" id="A0A8H7N555"/>
<gene>
    <name evidence="3" type="ORF">IM811_017703</name>
</gene>
<feature type="region of interest" description="Disordered" evidence="1">
    <location>
        <begin position="1"/>
        <end position="38"/>
    </location>
</feature>
<reference evidence="3" key="1">
    <citation type="submission" date="2020-10" db="EMBL/GenBank/DDBJ databases">
        <title>High-Quality Genome Resource of Clonostachys rosea strain S41 by Oxford Nanopore Long-Read Sequencing.</title>
        <authorList>
            <person name="Wang H."/>
        </authorList>
    </citation>
    <scope>NUCLEOTIDE SEQUENCE</scope>
    <source>
        <strain evidence="3">S41</strain>
    </source>
</reference>
<organism evidence="3 4">
    <name type="scientific">Bionectria ochroleuca</name>
    <name type="common">Gliocladium roseum</name>
    <dbReference type="NCBI Taxonomy" id="29856"/>
    <lineage>
        <taxon>Eukaryota</taxon>
        <taxon>Fungi</taxon>
        <taxon>Dikarya</taxon>
        <taxon>Ascomycota</taxon>
        <taxon>Pezizomycotina</taxon>
        <taxon>Sordariomycetes</taxon>
        <taxon>Hypocreomycetidae</taxon>
        <taxon>Hypocreales</taxon>
        <taxon>Bionectriaceae</taxon>
        <taxon>Clonostachys</taxon>
    </lineage>
</organism>
<feature type="transmembrane region" description="Helical" evidence="2">
    <location>
        <begin position="263"/>
        <end position="280"/>
    </location>
</feature>
<proteinExistence type="predicted"/>
<keyword evidence="2" id="KW-0472">Membrane</keyword>
<feature type="transmembrane region" description="Helical" evidence="2">
    <location>
        <begin position="172"/>
        <end position="196"/>
    </location>
</feature>
<name>A0A8H7N555_BIOOC</name>